<accession>A0ABV0SXH3</accession>
<reference evidence="2 3" key="1">
    <citation type="submission" date="2021-06" db="EMBL/GenBank/DDBJ databases">
        <authorList>
            <person name="Palmer J.M."/>
        </authorList>
    </citation>
    <scope>NUCLEOTIDE SEQUENCE [LARGE SCALE GENOMIC DNA]</scope>
    <source>
        <strain evidence="3">if_2019</strain>
        <tissue evidence="2">Muscle</tissue>
    </source>
</reference>
<keyword evidence="3" id="KW-1185">Reference proteome</keyword>
<keyword evidence="1" id="KW-1133">Transmembrane helix</keyword>
<dbReference type="Proteomes" id="UP001482620">
    <property type="component" value="Unassembled WGS sequence"/>
</dbReference>
<dbReference type="EMBL" id="JAHRIQ010012931">
    <property type="protein sequence ID" value="MEQ2225229.1"/>
    <property type="molecule type" value="Genomic_DNA"/>
</dbReference>
<evidence type="ECO:0000256" key="1">
    <source>
        <dbReference type="SAM" id="Phobius"/>
    </source>
</evidence>
<feature type="transmembrane region" description="Helical" evidence="1">
    <location>
        <begin position="96"/>
        <end position="115"/>
    </location>
</feature>
<organism evidence="2 3">
    <name type="scientific">Ilyodon furcidens</name>
    <name type="common">goldbreast splitfin</name>
    <dbReference type="NCBI Taxonomy" id="33524"/>
    <lineage>
        <taxon>Eukaryota</taxon>
        <taxon>Metazoa</taxon>
        <taxon>Chordata</taxon>
        <taxon>Craniata</taxon>
        <taxon>Vertebrata</taxon>
        <taxon>Euteleostomi</taxon>
        <taxon>Actinopterygii</taxon>
        <taxon>Neopterygii</taxon>
        <taxon>Teleostei</taxon>
        <taxon>Neoteleostei</taxon>
        <taxon>Acanthomorphata</taxon>
        <taxon>Ovalentaria</taxon>
        <taxon>Atherinomorphae</taxon>
        <taxon>Cyprinodontiformes</taxon>
        <taxon>Goodeidae</taxon>
        <taxon>Ilyodon</taxon>
    </lineage>
</organism>
<keyword evidence="1" id="KW-0812">Transmembrane</keyword>
<feature type="transmembrane region" description="Helical" evidence="1">
    <location>
        <begin position="12"/>
        <end position="30"/>
    </location>
</feature>
<evidence type="ECO:0000313" key="2">
    <source>
        <dbReference type="EMBL" id="MEQ2225229.1"/>
    </source>
</evidence>
<name>A0ABV0SXH3_9TELE</name>
<protein>
    <submittedName>
        <fullName evidence="2">Uncharacterized protein</fullName>
    </submittedName>
</protein>
<comment type="caution">
    <text evidence="2">The sequence shown here is derived from an EMBL/GenBank/DDBJ whole genome shotgun (WGS) entry which is preliminary data.</text>
</comment>
<feature type="transmembrane region" description="Helical" evidence="1">
    <location>
        <begin position="61"/>
        <end position="84"/>
    </location>
</feature>
<evidence type="ECO:0000313" key="3">
    <source>
        <dbReference type="Proteomes" id="UP001482620"/>
    </source>
</evidence>
<sequence>MVMEFTRASQVATGIFFLSYMTISQSWWMLETLRSSTFQFRMPYRCLVGFRSGDMLGQSRAFAFSFFSKTVVVLEVCLGSLSYWNTVHQYCFRREVIMLCFSMSHYILAFIAPSMNCSYKIYVLKAHYILIKVDEPVN</sequence>
<gene>
    <name evidence="2" type="ORF">ILYODFUR_015370</name>
</gene>
<proteinExistence type="predicted"/>
<keyword evidence="1" id="KW-0472">Membrane</keyword>